<keyword evidence="4" id="KW-1185">Reference proteome</keyword>
<dbReference type="AlphaFoldDB" id="A0AAV2MVP9"/>
<evidence type="ECO:0000256" key="2">
    <source>
        <dbReference type="SAM" id="MobiDB-lite"/>
    </source>
</evidence>
<feature type="coiled-coil region" evidence="1">
    <location>
        <begin position="64"/>
        <end position="120"/>
    </location>
</feature>
<comment type="caution">
    <text evidence="3">The sequence shown here is derived from an EMBL/GenBank/DDBJ whole genome shotgun (WGS) entry which is preliminary data.</text>
</comment>
<reference evidence="3" key="1">
    <citation type="submission" date="2024-04" db="EMBL/GenBank/DDBJ databases">
        <authorList>
            <consortium name="Molecular Ecology Group"/>
        </authorList>
    </citation>
    <scope>NUCLEOTIDE SEQUENCE</scope>
</reference>
<dbReference type="Proteomes" id="UP001497644">
    <property type="component" value="Unassembled WGS sequence"/>
</dbReference>
<evidence type="ECO:0000256" key="1">
    <source>
        <dbReference type="SAM" id="Coils"/>
    </source>
</evidence>
<protein>
    <submittedName>
        <fullName evidence="3">Uncharacterized protein</fullName>
    </submittedName>
</protein>
<feature type="compositionally biased region" description="Low complexity" evidence="2">
    <location>
        <begin position="12"/>
        <end position="34"/>
    </location>
</feature>
<feature type="compositionally biased region" description="Polar residues" evidence="2">
    <location>
        <begin position="1"/>
        <end position="11"/>
    </location>
</feature>
<dbReference type="EMBL" id="CAXIPU020000320">
    <property type="protein sequence ID" value="CAL1671644.1"/>
    <property type="molecule type" value="Genomic_DNA"/>
</dbReference>
<keyword evidence="1" id="KW-0175">Coiled coil</keyword>
<proteinExistence type="predicted"/>
<evidence type="ECO:0000313" key="4">
    <source>
        <dbReference type="Proteomes" id="UP001497644"/>
    </source>
</evidence>
<accession>A0AAV2MVP9</accession>
<sequence length="155" mass="18184">MECQQKSLNMASPSETPPSDETSRSETPPSGTSSSEKRKKSRAGSATYVAKTKLELEKQWLKHLKVLAEKNHKENEKLKKIDEKLQLKEKQLLWKEMVVNRKMQKKEERHRERMRIENEKCQLLKQLIESKDSFSVNNFLLIICCHLKSKKSVFL</sequence>
<feature type="region of interest" description="Disordered" evidence="2">
    <location>
        <begin position="1"/>
        <end position="46"/>
    </location>
</feature>
<gene>
    <name evidence="3" type="ORF">LPLAT_LOCUS3484</name>
</gene>
<name>A0AAV2MVP9_9HYME</name>
<evidence type="ECO:0000313" key="3">
    <source>
        <dbReference type="EMBL" id="CAL1671644.1"/>
    </source>
</evidence>
<organism evidence="3 4">
    <name type="scientific">Lasius platythorax</name>
    <dbReference type="NCBI Taxonomy" id="488582"/>
    <lineage>
        <taxon>Eukaryota</taxon>
        <taxon>Metazoa</taxon>
        <taxon>Ecdysozoa</taxon>
        <taxon>Arthropoda</taxon>
        <taxon>Hexapoda</taxon>
        <taxon>Insecta</taxon>
        <taxon>Pterygota</taxon>
        <taxon>Neoptera</taxon>
        <taxon>Endopterygota</taxon>
        <taxon>Hymenoptera</taxon>
        <taxon>Apocrita</taxon>
        <taxon>Aculeata</taxon>
        <taxon>Formicoidea</taxon>
        <taxon>Formicidae</taxon>
        <taxon>Formicinae</taxon>
        <taxon>Lasius</taxon>
        <taxon>Lasius</taxon>
    </lineage>
</organism>